<dbReference type="InterPro" id="IPR038665">
    <property type="entry name" value="Voltage-dep_anion_channel_sf"/>
</dbReference>
<accession>A0A1W6K2L6</accession>
<feature type="transmembrane region" description="Helical" evidence="8">
    <location>
        <begin position="303"/>
        <end position="321"/>
    </location>
</feature>
<keyword evidence="5 8" id="KW-0812">Transmembrane</keyword>
<feature type="transmembrane region" description="Helical" evidence="8">
    <location>
        <begin position="199"/>
        <end position="223"/>
    </location>
</feature>
<evidence type="ECO:0000256" key="3">
    <source>
        <dbReference type="ARBA" id="ARBA00022448"/>
    </source>
</evidence>
<proteinExistence type="inferred from homology"/>
<keyword evidence="4" id="KW-1003">Cell membrane</keyword>
<dbReference type="Pfam" id="PF03595">
    <property type="entry name" value="SLAC1"/>
    <property type="match status" value="1"/>
</dbReference>
<dbReference type="GO" id="GO:0000319">
    <property type="term" value="F:sulfite transmembrane transporter activity"/>
    <property type="evidence" value="ECO:0007669"/>
    <property type="project" value="TreeGrafter"/>
</dbReference>
<name>A0A1W6K2L6_9CREN</name>
<dbReference type="PANTHER" id="PTHR31686:SF1">
    <property type="entry name" value="SULFITE EFFLUX PUMP SSU1"/>
    <property type="match status" value="1"/>
</dbReference>
<feature type="transmembrane region" description="Helical" evidence="8">
    <location>
        <begin position="268"/>
        <end position="291"/>
    </location>
</feature>
<dbReference type="InterPro" id="IPR051629">
    <property type="entry name" value="Sulfite_efflux_TDT"/>
</dbReference>
<evidence type="ECO:0000313" key="9">
    <source>
        <dbReference type="EMBL" id="ARM76735.1"/>
    </source>
</evidence>
<keyword evidence="7 8" id="KW-0472">Membrane</keyword>
<feature type="transmembrane region" description="Helical" evidence="8">
    <location>
        <begin position="327"/>
        <end position="349"/>
    </location>
</feature>
<evidence type="ECO:0000313" key="10">
    <source>
        <dbReference type="Proteomes" id="UP000193404"/>
    </source>
</evidence>
<dbReference type="PANTHER" id="PTHR31686">
    <property type="match status" value="1"/>
</dbReference>
<evidence type="ECO:0000256" key="2">
    <source>
        <dbReference type="ARBA" id="ARBA00008566"/>
    </source>
</evidence>
<dbReference type="Gene3D" id="1.50.10.150">
    <property type="entry name" value="Voltage-dependent anion channel"/>
    <property type="match status" value="1"/>
</dbReference>
<evidence type="ECO:0000256" key="8">
    <source>
        <dbReference type="SAM" id="Phobius"/>
    </source>
</evidence>
<reference evidence="9 10" key="1">
    <citation type="submission" date="2017-03" db="EMBL/GenBank/DDBJ databases">
        <title>Sulfur activation and transportation mechanism of thermophilic Archaea Acidianus manzaensis YN-25.</title>
        <authorList>
            <person name="Ma Y."/>
            <person name="Yang Y."/>
            <person name="Xia J."/>
        </authorList>
    </citation>
    <scope>NUCLEOTIDE SEQUENCE [LARGE SCALE GENOMIC DNA]</scope>
    <source>
        <strain evidence="9 10">YN-25</strain>
    </source>
</reference>
<evidence type="ECO:0008006" key="11">
    <source>
        <dbReference type="Google" id="ProtNLM"/>
    </source>
</evidence>
<keyword evidence="6 8" id="KW-1133">Transmembrane helix</keyword>
<feature type="transmembrane region" description="Helical" evidence="8">
    <location>
        <begin position="164"/>
        <end position="187"/>
    </location>
</feature>
<dbReference type="STRING" id="282676.B6F84_12405"/>
<dbReference type="GO" id="GO:0005886">
    <property type="term" value="C:plasma membrane"/>
    <property type="evidence" value="ECO:0007669"/>
    <property type="project" value="UniProtKB-SubCell"/>
</dbReference>
<feature type="transmembrane region" description="Helical" evidence="8">
    <location>
        <begin position="21"/>
        <end position="42"/>
    </location>
</feature>
<evidence type="ECO:0000256" key="4">
    <source>
        <dbReference type="ARBA" id="ARBA00022475"/>
    </source>
</evidence>
<feature type="transmembrane region" description="Helical" evidence="8">
    <location>
        <begin position="131"/>
        <end position="152"/>
    </location>
</feature>
<dbReference type="AlphaFoldDB" id="A0A1W6K2L6"/>
<evidence type="ECO:0000256" key="6">
    <source>
        <dbReference type="ARBA" id="ARBA00022989"/>
    </source>
</evidence>
<comment type="similarity">
    <text evidence="2">Belongs to the tellurite-resistance/dicarboxylate transporter (TDT) family.</text>
</comment>
<protein>
    <recommendedName>
        <fullName evidence="11">C4-dicarboxylate ABC transporter</fullName>
    </recommendedName>
</protein>
<dbReference type="EMBL" id="CP020477">
    <property type="protein sequence ID" value="ARM76735.1"/>
    <property type="molecule type" value="Genomic_DNA"/>
</dbReference>
<organism evidence="9 10">
    <name type="scientific">Acidianus manzaensis</name>
    <dbReference type="NCBI Taxonomy" id="282676"/>
    <lineage>
        <taxon>Archaea</taxon>
        <taxon>Thermoproteota</taxon>
        <taxon>Thermoprotei</taxon>
        <taxon>Sulfolobales</taxon>
        <taxon>Sulfolobaceae</taxon>
        <taxon>Acidianus</taxon>
    </lineage>
</organism>
<evidence type="ECO:0000256" key="5">
    <source>
        <dbReference type="ARBA" id="ARBA00022692"/>
    </source>
</evidence>
<comment type="subcellular location">
    <subcellularLocation>
        <location evidence="1">Cell membrane</location>
        <topology evidence="1">Multi-pass membrane protein</topology>
    </subcellularLocation>
</comment>
<dbReference type="KEGG" id="aman:B6F84_12405"/>
<feature type="transmembrane region" description="Helical" evidence="8">
    <location>
        <begin position="62"/>
        <end position="82"/>
    </location>
</feature>
<keyword evidence="10" id="KW-1185">Reference proteome</keyword>
<evidence type="ECO:0000256" key="7">
    <source>
        <dbReference type="ARBA" id="ARBA00023136"/>
    </source>
</evidence>
<evidence type="ECO:0000256" key="1">
    <source>
        <dbReference type="ARBA" id="ARBA00004651"/>
    </source>
</evidence>
<sequence length="361" mass="41727">MLFFSYYIDKFLIYKVLVKSMNIKITAEWFPIVLGTMVLSLISWENSVIWNNLYFFDIGKIIYYIGLFLFIIFLILFSYSYLSNPPMIKEDFNKINRVAFTAFIGVLLFVFGFFTTVYIKSSPLMINFLYYVYIFAFLFVLSINIIVSYKLFSQSIKQEELNYSVLVPSIALSANVILGAPILPPYFSYLTKEEAEIAYFIMLFSVGITFFQFIFIGTAAFLSHVYTKSYQTSPAIMIPLGASSIIAINLLTFPSYNYLNLFYFPTKFAITISIILWGFEVWNFIVAAILAIKNVRMKMPLTVWAYVFPVGIASFADFMLYEETKIAIFFVSIDILSIAIILFYIYAMYNTINTIRSLKSS</sequence>
<feature type="transmembrane region" description="Helical" evidence="8">
    <location>
        <begin position="235"/>
        <end position="256"/>
    </location>
</feature>
<feature type="transmembrane region" description="Helical" evidence="8">
    <location>
        <begin position="98"/>
        <end position="119"/>
    </location>
</feature>
<dbReference type="Proteomes" id="UP000193404">
    <property type="component" value="Chromosome"/>
</dbReference>
<dbReference type="InterPro" id="IPR004695">
    <property type="entry name" value="SLAC1/Mae1/Ssu1/TehA"/>
</dbReference>
<keyword evidence="3" id="KW-0813">Transport</keyword>
<gene>
    <name evidence="9" type="ORF">B6F84_12405</name>
</gene>